<dbReference type="RefSeq" id="WP_149306250.1">
    <property type="nucleotide sequence ID" value="NZ_SRSD01000002.1"/>
</dbReference>
<organism evidence="2 3">
    <name type="scientific">Oryzomonas rubra</name>
    <dbReference type="NCBI Taxonomy" id="2509454"/>
    <lineage>
        <taxon>Bacteria</taxon>
        <taxon>Pseudomonadati</taxon>
        <taxon>Thermodesulfobacteriota</taxon>
        <taxon>Desulfuromonadia</taxon>
        <taxon>Geobacterales</taxon>
        <taxon>Geobacteraceae</taxon>
        <taxon>Oryzomonas</taxon>
    </lineage>
</organism>
<dbReference type="PANTHER" id="PTHR37530:SF1">
    <property type="entry name" value="OUTER MEMBRANE PROTEIN SLP"/>
    <property type="match status" value="1"/>
</dbReference>
<name>A0A5A9XLQ5_9BACT</name>
<evidence type="ECO:0000313" key="3">
    <source>
        <dbReference type="Proteomes" id="UP000324298"/>
    </source>
</evidence>
<keyword evidence="1" id="KW-0732">Signal</keyword>
<comment type="caution">
    <text evidence="2">The sequence shown here is derived from an EMBL/GenBank/DDBJ whole genome shotgun (WGS) entry which is preliminary data.</text>
</comment>
<evidence type="ECO:0008006" key="4">
    <source>
        <dbReference type="Google" id="ProtNLM"/>
    </source>
</evidence>
<keyword evidence="3" id="KW-1185">Reference proteome</keyword>
<dbReference type="EMBL" id="SRSD01000002">
    <property type="protein sequence ID" value="KAA0894092.1"/>
    <property type="molecule type" value="Genomic_DNA"/>
</dbReference>
<proteinExistence type="predicted"/>
<dbReference type="PANTHER" id="PTHR37530">
    <property type="entry name" value="OUTER MEMBRANE PROTEIN SLP"/>
    <property type="match status" value="1"/>
</dbReference>
<reference evidence="2 3" key="1">
    <citation type="submission" date="2019-04" db="EMBL/GenBank/DDBJ databases">
        <title>Geobacter ruber sp. nov., ferric-reducing bacteria isolated from paddy soil.</title>
        <authorList>
            <person name="Xu Z."/>
            <person name="Masuda Y."/>
            <person name="Itoh H."/>
            <person name="Senoo K."/>
        </authorList>
    </citation>
    <scope>NUCLEOTIDE SEQUENCE [LARGE SCALE GENOMIC DNA]</scope>
    <source>
        <strain evidence="2 3">Red88</strain>
    </source>
</reference>
<dbReference type="PIRSF" id="PIRSF004982">
    <property type="entry name" value="SlP"/>
    <property type="match status" value="1"/>
</dbReference>
<accession>A0A5A9XLQ5</accession>
<evidence type="ECO:0000256" key="1">
    <source>
        <dbReference type="SAM" id="SignalP"/>
    </source>
</evidence>
<dbReference type="AlphaFoldDB" id="A0A5A9XLQ5"/>
<feature type="signal peptide" evidence="1">
    <location>
        <begin position="1"/>
        <end position="20"/>
    </location>
</feature>
<dbReference type="OrthoDB" id="5397282at2"/>
<evidence type="ECO:0000313" key="2">
    <source>
        <dbReference type="EMBL" id="KAA0894092.1"/>
    </source>
</evidence>
<dbReference type="PROSITE" id="PS51257">
    <property type="entry name" value="PROKAR_LIPOPROTEIN"/>
    <property type="match status" value="1"/>
</dbReference>
<dbReference type="GO" id="GO:0019867">
    <property type="term" value="C:outer membrane"/>
    <property type="evidence" value="ECO:0007669"/>
    <property type="project" value="InterPro"/>
</dbReference>
<dbReference type="InterPro" id="IPR004658">
    <property type="entry name" value="OMP_Slp"/>
</dbReference>
<sequence length="184" mass="20799">MKALLLSVCSLVLLTGCVHVFSERSDLMVDRTIDYEQFKLNPKAYVGKFVKFGGIIASTKNTKEGSRIEVVQFDLGNDDMPYEEHVSGGRFLATSPGYLDALVFKAGRPVAVIGEVKGEKVLPLGEISYTYPVVSIVEIHVWKRSDLYPYPPGYYDSPYFYYGYGPAYPYGWGGPYWYGPHHWR</sequence>
<protein>
    <recommendedName>
        <fullName evidence="4">Outer membrane lipoprotein</fullName>
    </recommendedName>
</protein>
<feature type="chain" id="PRO_5022675380" description="Outer membrane lipoprotein" evidence="1">
    <location>
        <begin position="21"/>
        <end position="184"/>
    </location>
</feature>
<dbReference type="Pfam" id="PF03843">
    <property type="entry name" value="Slp"/>
    <property type="match status" value="1"/>
</dbReference>
<dbReference type="Proteomes" id="UP000324298">
    <property type="component" value="Unassembled WGS sequence"/>
</dbReference>
<gene>
    <name evidence="2" type="ORF">ET418_03780</name>
</gene>